<name>A0A368UT31_MARNT</name>
<evidence type="ECO:0000313" key="2">
    <source>
        <dbReference type="EMBL" id="RBP70547.1"/>
    </source>
</evidence>
<accession>A0A368UT31</accession>
<reference evidence="3 4" key="1">
    <citation type="submission" date="2018-07" db="EMBL/GenBank/DDBJ databases">
        <title>Freshwater and sediment microbial communities from various areas in North America, analyzing microbe dynamics in response to fracking.</title>
        <authorList>
            <person name="Lamendella R."/>
        </authorList>
    </citation>
    <scope>NUCLEOTIDE SEQUENCE [LARGE SCALE GENOMIC DNA]</scope>
    <source>
        <strain evidence="3 4">114E</strain>
        <strain evidence="2 5">114E_o</strain>
    </source>
</reference>
<gene>
    <name evidence="3" type="ORF">DET51_110191</name>
    <name evidence="2" type="ORF">DET64_110191</name>
</gene>
<dbReference type="Proteomes" id="UP000253065">
    <property type="component" value="Unassembled WGS sequence"/>
</dbReference>
<dbReference type="Proteomes" id="UP000252795">
    <property type="component" value="Unassembled WGS sequence"/>
</dbReference>
<dbReference type="AlphaFoldDB" id="A0A368UT31"/>
<keyword evidence="5" id="KW-1185">Reference proteome</keyword>
<dbReference type="EMBL" id="QPJB01000010">
    <property type="protein sequence ID" value="RCW31932.1"/>
    <property type="molecule type" value="Genomic_DNA"/>
</dbReference>
<proteinExistence type="predicted"/>
<keyword evidence="1" id="KW-0732">Signal</keyword>
<evidence type="ECO:0000313" key="3">
    <source>
        <dbReference type="EMBL" id="RCW31932.1"/>
    </source>
</evidence>
<sequence>MGKFGSCNFHCTAMLSFALLWSLPLQAEMVTLNESEMSEIDGAGIGLVLDNFTFSHGTDAPDANGNQARIFRITGIKSTDGQDVDITVNHLYIAGANSGYGQNLTPVNLGRLLHPWRIDVVDGNTIGVRDKSVLEIAAPAMLSAAEGYDCLGGSAAAGSGTCSSRPATESWIGERADMGMQMNVAVGDDRSANLNIHAESAVIDGSYLRLWGDDARQQMAGQFKLNFYSPELTINACTQDGSECGSRITMSDFVLQLAIGNELQPVFFDVDGTGNFVLEVDAIAAPAPGQIAANGLRDGSDTATWDFYEAYYTNPEYRSNLRIGNFGVGDRDFGSARIEGMLIQHLEIRTKDLAP</sequence>
<evidence type="ECO:0000313" key="5">
    <source>
        <dbReference type="Proteomes" id="UP000253065"/>
    </source>
</evidence>
<feature type="signal peptide" evidence="1">
    <location>
        <begin position="1"/>
        <end position="27"/>
    </location>
</feature>
<protein>
    <submittedName>
        <fullName evidence="3">Uncharacterized protein</fullName>
    </submittedName>
</protein>
<evidence type="ECO:0000256" key="1">
    <source>
        <dbReference type="SAM" id="SignalP"/>
    </source>
</evidence>
<organism evidence="3 4">
    <name type="scientific">Marinobacter nauticus</name>
    <name type="common">Marinobacter hydrocarbonoclasticus</name>
    <name type="synonym">Marinobacter aquaeolei</name>
    <dbReference type="NCBI Taxonomy" id="2743"/>
    <lineage>
        <taxon>Bacteria</taxon>
        <taxon>Pseudomonadati</taxon>
        <taxon>Pseudomonadota</taxon>
        <taxon>Gammaproteobacteria</taxon>
        <taxon>Pseudomonadales</taxon>
        <taxon>Marinobacteraceae</taxon>
        <taxon>Marinobacter</taxon>
    </lineage>
</organism>
<evidence type="ECO:0000313" key="4">
    <source>
        <dbReference type="Proteomes" id="UP000252795"/>
    </source>
</evidence>
<comment type="caution">
    <text evidence="3">The sequence shown here is derived from an EMBL/GenBank/DDBJ whole genome shotgun (WGS) entry which is preliminary data.</text>
</comment>
<dbReference type="EMBL" id="QNSA01000010">
    <property type="protein sequence ID" value="RBP70547.1"/>
    <property type="molecule type" value="Genomic_DNA"/>
</dbReference>
<feature type="chain" id="PRO_5016968816" evidence="1">
    <location>
        <begin position="28"/>
        <end position="355"/>
    </location>
</feature>